<organism evidence="1 2">
    <name type="scientific">Geomonas subterranea</name>
    <dbReference type="NCBI Taxonomy" id="2847989"/>
    <lineage>
        <taxon>Bacteria</taxon>
        <taxon>Pseudomonadati</taxon>
        <taxon>Thermodesulfobacteriota</taxon>
        <taxon>Desulfuromonadia</taxon>
        <taxon>Geobacterales</taxon>
        <taxon>Geobacteraceae</taxon>
        <taxon>Geomonas</taxon>
    </lineage>
</organism>
<proteinExistence type="predicted"/>
<name>A0ABX8LC20_9BACT</name>
<keyword evidence="2" id="KW-1185">Reference proteome</keyword>
<evidence type="ECO:0000313" key="2">
    <source>
        <dbReference type="Proteomes" id="UP000683559"/>
    </source>
</evidence>
<reference evidence="1 2" key="1">
    <citation type="submission" date="2021-06" db="EMBL/GenBank/DDBJ databases">
        <title>Gemonas diversity in paddy soil.</title>
        <authorList>
            <person name="Liu G."/>
        </authorList>
    </citation>
    <scope>NUCLEOTIDE SEQUENCE [LARGE SCALE GENOMIC DNA]</scope>
    <source>
        <strain evidence="1 2">RG2</strain>
    </source>
</reference>
<accession>A0ABX8LC20</accession>
<protein>
    <submittedName>
        <fullName evidence="1">Uncharacterized protein</fullName>
    </submittedName>
</protein>
<dbReference type="RefSeq" id="WP_217286244.1">
    <property type="nucleotide sequence ID" value="NZ_CP077683.1"/>
</dbReference>
<dbReference type="Proteomes" id="UP000683559">
    <property type="component" value="Chromosome"/>
</dbReference>
<gene>
    <name evidence="1" type="ORF">KP001_14105</name>
</gene>
<sequence>MDVELAVMLGKELTRLGADLMSKHLEAQLAGNEEVATMALAKVVFYTKVLERYQENDDYYTFVIDMQVAREVQEDFYYESRAANDRKRALVALARLRFLAMLQRRLAAAERDKAMETLRNTPSIVRH</sequence>
<evidence type="ECO:0000313" key="1">
    <source>
        <dbReference type="EMBL" id="QXE89568.1"/>
    </source>
</evidence>
<dbReference type="EMBL" id="CP077683">
    <property type="protein sequence ID" value="QXE89568.1"/>
    <property type="molecule type" value="Genomic_DNA"/>
</dbReference>